<feature type="chain" id="PRO_5039037370" description="Serine aminopeptidase S33 domain-containing protein" evidence="1">
    <location>
        <begin position="24"/>
        <end position="324"/>
    </location>
</feature>
<dbReference type="Proteomes" id="UP000321424">
    <property type="component" value="Unassembled WGS sequence"/>
</dbReference>
<dbReference type="InterPro" id="IPR050266">
    <property type="entry name" value="AB_hydrolase_sf"/>
</dbReference>
<reference evidence="3 4" key="1">
    <citation type="submission" date="2019-07" db="EMBL/GenBank/DDBJ databases">
        <title>Whole genome shotgun sequence of Nocardia ninae NBRC 108245.</title>
        <authorList>
            <person name="Hosoyama A."/>
            <person name="Uohara A."/>
            <person name="Ohji S."/>
            <person name="Ichikawa N."/>
        </authorList>
    </citation>
    <scope>NUCLEOTIDE SEQUENCE [LARGE SCALE GENOMIC DNA]</scope>
    <source>
        <strain evidence="3 4">NBRC 108245</strain>
    </source>
</reference>
<dbReference type="InterPro" id="IPR029058">
    <property type="entry name" value="AB_hydrolase_fold"/>
</dbReference>
<comment type="caution">
    <text evidence="3">The sequence shown here is derived from an EMBL/GenBank/DDBJ whole genome shotgun (WGS) entry which is preliminary data.</text>
</comment>
<gene>
    <name evidence="3" type="ORF">NN4_65360</name>
</gene>
<dbReference type="OrthoDB" id="63519at2"/>
<organism evidence="3 4">
    <name type="scientific">Nocardia ninae NBRC 108245</name>
    <dbReference type="NCBI Taxonomy" id="1210091"/>
    <lineage>
        <taxon>Bacteria</taxon>
        <taxon>Bacillati</taxon>
        <taxon>Actinomycetota</taxon>
        <taxon>Actinomycetes</taxon>
        <taxon>Mycobacteriales</taxon>
        <taxon>Nocardiaceae</taxon>
        <taxon>Nocardia</taxon>
    </lineage>
</organism>
<proteinExistence type="predicted"/>
<protein>
    <recommendedName>
        <fullName evidence="2">Serine aminopeptidase S33 domain-containing protein</fullName>
    </recommendedName>
</protein>
<dbReference type="PANTHER" id="PTHR43798:SF5">
    <property type="entry name" value="MONOACYLGLYCEROL LIPASE ABHD6"/>
    <property type="match status" value="1"/>
</dbReference>
<dbReference type="GO" id="GO:0046464">
    <property type="term" value="P:acylglycerol catabolic process"/>
    <property type="evidence" value="ECO:0007669"/>
    <property type="project" value="TreeGrafter"/>
</dbReference>
<dbReference type="InterPro" id="IPR022742">
    <property type="entry name" value="Hydrolase_4"/>
</dbReference>
<evidence type="ECO:0000313" key="3">
    <source>
        <dbReference type="EMBL" id="GEM42017.1"/>
    </source>
</evidence>
<dbReference type="AlphaFoldDB" id="A0A511MPE6"/>
<name>A0A511MPE6_9NOCA</name>
<evidence type="ECO:0000313" key="4">
    <source>
        <dbReference type="Proteomes" id="UP000321424"/>
    </source>
</evidence>
<evidence type="ECO:0000256" key="1">
    <source>
        <dbReference type="SAM" id="SignalP"/>
    </source>
</evidence>
<feature type="signal peptide" evidence="1">
    <location>
        <begin position="1"/>
        <end position="23"/>
    </location>
</feature>
<dbReference type="SUPFAM" id="SSF53474">
    <property type="entry name" value="alpha/beta-Hydrolases"/>
    <property type="match status" value="1"/>
</dbReference>
<keyword evidence="1" id="KW-0732">Signal</keyword>
<accession>A0A511MPE6</accession>
<sequence>MRLFRSAALLAVVALAVVGPAGAAQADQEDSGRPGFVEYQGFPVSYFEYGPDGDAPTVMMTGDWPGDSSLMVPIAEQLAANGFHVVRWDMHGAGRTSHDRRPGAYSMENLAGELGAVMDQTAPGRRVHIFGDGWGPFIGSQYNTMYPGRIASMSVIGFPSADLAGNALRRVPREKPELTGQWAAQVAVLSYLAGIEIPVLPDAAVRTGIPVQMLSVVASLMAPEMPGGGLHTNVDDDADGLERYRQAMWPHLTEPQYDYIDIPVLQVFYPTDDFLETPVLIDGLESRTPHLDLRYVPGNHFSVLSGDNTRQILDAAMESMRAAD</sequence>
<dbReference type="GO" id="GO:0016020">
    <property type="term" value="C:membrane"/>
    <property type="evidence" value="ECO:0007669"/>
    <property type="project" value="TreeGrafter"/>
</dbReference>
<dbReference type="GO" id="GO:0047372">
    <property type="term" value="F:monoacylglycerol lipase activity"/>
    <property type="evidence" value="ECO:0007669"/>
    <property type="project" value="TreeGrafter"/>
</dbReference>
<keyword evidence="4" id="KW-1185">Reference proteome</keyword>
<dbReference type="RefSeq" id="WP_147139328.1">
    <property type="nucleotide sequence ID" value="NZ_BJXA01000061.1"/>
</dbReference>
<feature type="domain" description="Serine aminopeptidase S33" evidence="2">
    <location>
        <begin position="70"/>
        <end position="153"/>
    </location>
</feature>
<evidence type="ECO:0000259" key="2">
    <source>
        <dbReference type="Pfam" id="PF12146"/>
    </source>
</evidence>
<dbReference type="Pfam" id="PF12146">
    <property type="entry name" value="Hydrolase_4"/>
    <property type="match status" value="1"/>
</dbReference>
<dbReference type="PANTHER" id="PTHR43798">
    <property type="entry name" value="MONOACYLGLYCEROL LIPASE"/>
    <property type="match status" value="1"/>
</dbReference>
<dbReference type="Gene3D" id="3.40.50.1820">
    <property type="entry name" value="alpha/beta hydrolase"/>
    <property type="match status" value="1"/>
</dbReference>
<dbReference type="EMBL" id="BJXA01000061">
    <property type="protein sequence ID" value="GEM42017.1"/>
    <property type="molecule type" value="Genomic_DNA"/>
</dbReference>